<name>A0A4Z2FP20_9TELE</name>
<evidence type="ECO:0000256" key="1">
    <source>
        <dbReference type="SAM" id="MobiDB-lite"/>
    </source>
</evidence>
<evidence type="ECO:0000313" key="3">
    <source>
        <dbReference type="Proteomes" id="UP000314294"/>
    </source>
</evidence>
<proteinExistence type="predicted"/>
<gene>
    <name evidence="2" type="ORF">EYF80_047171</name>
</gene>
<organism evidence="2 3">
    <name type="scientific">Liparis tanakae</name>
    <name type="common">Tanaka's snailfish</name>
    <dbReference type="NCBI Taxonomy" id="230148"/>
    <lineage>
        <taxon>Eukaryota</taxon>
        <taxon>Metazoa</taxon>
        <taxon>Chordata</taxon>
        <taxon>Craniata</taxon>
        <taxon>Vertebrata</taxon>
        <taxon>Euteleostomi</taxon>
        <taxon>Actinopterygii</taxon>
        <taxon>Neopterygii</taxon>
        <taxon>Teleostei</taxon>
        <taxon>Neoteleostei</taxon>
        <taxon>Acanthomorphata</taxon>
        <taxon>Eupercaria</taxon>
        <taxon>Perciformes</taxon>
        <taxon>Cottioidei</taxon>
        <taxon>Cottales</taxon>
        <taxon>Liparidae</taxon>
        <taxon>Liparis</taxon>
    </lineage>
</organism>
<sequence>MARQRPQGARTRCVLTDPTSRPQTEPIPRLARKGAPSKVHHQPGVIDSQTQHGARGELSRRRDAWMNGSQGCRRFQSCRQNRMGLRSNQTIANNLHGEITATRRLRLGGLFRLQGGNDLSGRHRWRKNRLITPADRL</sequence>
<feature type="region of interest" description="Disordered" evidence="1">
    <location>
        <begin position="1"/>
        <end position="65"/>
    </location>
</feature>
<feature type="compositionally biased region" description="Basic and acidic residues" evidence="1">
    <location>
        <begin position="54"/>
        <end position="64"/>
    </location>
</feature>
<dbReference type="EMBL" id="SRLO01001022">
    <property type="protein sequence ID" value="TNN42645.1"/>
    <property type="molecule type" value="Genomic_DNA"/>
</dbReference>
<dbReference type="AlphaFoldDB" id="A0A4Z2FP20"/>
<keyword evidence="3" id="KW-1185">Reference proteome</keyword>
<dbReference type="Proteomes" id="UP000314294">
    <property type="component" value="Unassembled WGS sequence"/>
</dbReference>
<comment type="caution">
    <text evidence="2">The sequence shown here is derived from an EMBL/GenBank/DDBJ whole genome shotgun (WGS) entry which is preliminary data.</text>
</comment>
<protein>
    <submittedName>
        <fullName evidence="2">Uncharacterized protein</fullName>
    </submittedName>
</protein>
<reference evidence="2 3" key="1">
    <citation type="submission" date="2019-03" db="EMBL/GenBank/DDBJ databases">
        <title>First draft genome of Liparis tanakae, snailfish: a comprehensive survey of snailfish specific genes.</title>
        <authorList>
            <person name="Kim W."/>
            <person name="Song I."/>
            <person name="Jeong J.-H."/>
            <person name="Kim D."/>
            <person name="Kim S."/>
            <person name="Ryu S."/>
            <person name="Song J.Y."/>
            <person name="Lee S.K."/>
        </authorList>
    </citation>
    <scope>NUCLEOTIDE SEQUENCE [LARGE SCALE GENOMIC DNA]</scope>
    <source>
        <tissue evidence="2">Muscle</tissue>
    </source>
</reference>
<accession>A0A4Z2FP20</accession>
<evidence type="ECO:0000313" key="2">
    <source>
        <dbReference type="EMBL" id="TNN42645.1"/>
    </source>
</evidence>